<evidence type="ECO:0000313" key="1">
    <source>
        <dbReference type="EMBL" id="RNA11366.1"/>
    </source>
</evidence>
<dbReference type="AlphaFoldDB" id="A0A3M7QIU6"/>
<evidence type="ECO:0000313" key="2">
    <source>
        <dbReference type="Proteomes" id="UP000276133"/>
    </source>
</evidence>
<sequence>MKIQEIKIVKFIAHEIFEDSENRSIAEKDCVQYNKALLKKIVSNTIDHGILQTQKSPILCSNPWLLFVIHDIEHGVYNVAALDKKKLFPKQLLDMSCQNNRIFSV</sequence>
<dbReference type="EMBL" id="REGN01005976">
    <property type="protein sequence ID" value="RNA11366.1"/>
    <property type="molecule type" value="Genomic_DNA"/>
</dbReference>
<comment type="caution">
    <text evidence="1">The sequence shown here is derived from an EMBL/GenBank/DDBJ whole genome shotgun (WGS) entry which is preliminary data.</text>
</comment>
<reference evidence="1 2" key="1">
    <citation type="journal article" date="2018" name="Sci. Rep.">
        <title>Genomic signatures of local adaptation to the degree of environmental predictability in rotifers.</title>
        <authorList>
            <person name="Franch-Gras L."/>
            <person name="Hahn C."/>
            <person name="Garcia-Roger E.M."/>
            <person name="Carmona M.J."/>
            <person name="Serra M."/>
            <person name="Gomez A."/>
        </authorList>
    </citation>
    <scope>NUCLEOTIDE SEQUENCE [LARGE SCALE GENOMIC DNA]</scope>
    <source>
        <strain evidence="1">HYR1</strain>
    </source>
</reference>
<accession>A0A3M7QIU6</accession>
<organism evidence="1 2">
    <name type="scientific">Brachionus plicatilis</name>
    <name type="common">Marine rotifer</name>
    <name type="synonym">Brachionus muelleri</name>
    <dbReference type="NCBI Taxonomy" id="10195"/>
    <lineage>
        <taxon>Eukaryota</taxon>
        <taxon>Metazoa</taxon>
        <taxon>Spiralia</taxon>
        <taxon>Gnathifera</taxon>
        <taxon>Rotifera</taxon>
        <taxon>Eurotatoria</taxon>
        <taxon>Monogononta</taxon>
        <taxon>Pseudotrocha</taxon>
        <taxon>Ploima</taxon>
        <taxon>Brachionidae</taxon>
        <taxon>Brachionus</taxon>
    </lineage>
</organism>
<name>A0A3M7QIU6_BRAPC</name>
<dbReference type="Proteomes" id="UP000276133">
    <property type="component" value="Unassembled WGS sequence"/>
</dbReference>
<keyword evidence="2" id="KW-1185">Reference proteome</keyword>
<protein>
    <submittedName>
        <fullName evidence="1">Uncharacterized protein</fullName>
    </submittedName>
</protein>
<gene>
    <name evidence="1" type="ORF">BpHYR1_020722</name>
</gene>
<proteinExistence type="predicted"/>